<dbReference type="InterPro" id="IPR014720">
    <property type="entry name" value="dsRBD_dom"/>
</dbReference>
<evidence type="ECO:0008006" key="6">
    <source>
        <dbReference type="Google" id="ProtNLM"/>
    </source>
</evidence>
<dbReference type="GO" id="GO:0005737">
    <property type="term" value="C:cytoplasm"/>
    <property type="evidence" value="ECO:0007669"/>
    <property type="project" value="TreeGrafter"/>
</dbReference>
<organism evidence="4 5">
    <name type="scientific">Caenorhabditis bovis</name>
    <dbReference type="NCBI Taxonomy" id="2654633"/>
    <lineage>
        <taxon>Eukaryota</taxon>
        <taxon>Metazoa</taxon>
        <taxon>Ecdysozoa</taxon>
        <taxon>Nematoda</taxon>
        <taxon>Chromadorea</taxon>
        <taxon>Rhabditida</taxon>
        <taxon>Rhabditina</taxon>
        <taxon>Rhabditomorpha</taxon>
        <taxon>Rhabditoidea</taxon>
        <taxon>Rhabditidae</taxon>
        <taxon>Peloderinae</taxon>
        <taxon>Caenorhabditis</taxon>
    </lineage>
</organism>
<dbReference type="GO" id="GO:0008251">
    <property type="term" value="F:tRNA-specific adenosine deaminase activity"/>
    <property type="evidence" value="ECO:0007669"/>
    <property type="project" value="TreeGrafter"/>
</dbReference>
<dbReference type="PROSITE" id="PS50137">
    <property type="entry name" value="DS_RBD"/>
    <property type="match status" value="1"/>
</dbReference>
<dbReference type="PROSITE" id="PS50141">
    <property type="entry name" value="A_DEAMIN_EDITASE"/>
    <property type="match status" value="1"/>
</dbReference>
<comment type="caution">
    <text evidence="4">The sequence shown here is derived from an EMBL/GenBank/DDBJ whole genome shotgun (WGS) entry which is preliminary data.</text>
</comment>
<dbReference type="GO" id="GO:0005730">
    <property type="term" value="C:nucleolus"/>
    <property type="evidence" value="ECO:0007669"/>
    <property type="project" value="TreeGrafter"/>
</dbReference>
<evidence type="ECO:0000313" key="5">
    <source>
        <dbReference type="Proteomes" id="UP000494206"/>
    </source>
</evidence>
<proteinExistence type="predicted"/>
<name>A0A8S1EH18_9PELO</name>
<dbReference type="GO" id="GO:0003726">
    <property type="term" value="F:double-stranded RNA adenosine deaminase activity"/>
    <property type="evidence" value="ECO:0007669"/>
    <property type="project" value="TreeGrafter"/>
</dbReference>
<dbReference type="Gene3D" id="3.30.160.20">
    <property type="match status" value="1"/>
</dbReference>
<dbReference type="Pfam" id="PF02137">
    <property type="entry name" value="A_deamin"/>
    <property type="match status" value="1"/>
</dbReference>
<dbReference type="GO" id="GO:0006382">
    <property type="term" value="P:adenosine to inosine editing"/>
    <property type="evidence" value="ECO:0007669"/>
    <property type="project" value="TreeGrafter"/>
</dbReference>
<keyword evidence="5" id="KW-1185">Reference proteome</keyword>
<evidence type="ECO:0000256" key="1">
    <source>
        <dbReference type="PROSITE-ProRule" id="PRU00266"/>
    </source>
</evidence>
<accession>A0A8S1EH18</accession>
<dbReference type="Proteomes" id="UP000494206">
    <property type="component" value="Unassembled WGS sequence"/>
</dbReference>
<dbReference type="Pfam" id="PF00035">
    <property type="entry name" value="dsrm"/>
    <property type="match status" value="1"/>
</dbReference>
<dbReference type="AlphaFoldDB" id="A0A8S1EH18"/>
<dbReference type="SMART" id="SM00552">
    <property type="entry name" value="ADEAMc"/>
    <property type="match status" value="1"/>
</dbReference>
<sequence length="494" mass="55985">MDQGDAKSESVIEDEEVAAFVKEAVERSGKNPVSLFNELVVQFNKTPPQYEFYNRNCPNDKVHKNQFICITMINDTRIEGRILPQKKLAKVSCALRGLEVILNYLNMQVEQKIDFGLPTTIHELFRLHTYAKFYELSRDNMNAFGLEKVIASVFIKANNQFRIISLATGNKCLIGENIRTDGKALNDCHAEILARRGLMRFFYSEIAKFLLDPNKSIFEKGRQGRRFNLRPGITFHLFINTAPCGSGRISKKVNMNDERDVVNARRLRFKLDRGMGAVLGDDVEFNDPQTFDGILAGERLRTMSCSDKLMRSSVLGVQGALLSHFVNPIYYTSISVAELNNVERLTTAIFARVASFNPPQPFMVKPVVIGQCQTEDVERASTAKNSNQSSNWNIADGVVELVRTSDGMVHTRNSMDGTEDVDASRLSKYEMANLLKKILKLSRTPIARELSYEQLKCGVEHYQIAKQSLLDYLRAKGMGDWQKKPAEMEMFNVF</sequence>
<dbReference type="GO" id="GO:0003725">
    <property type="term" value="F:double-stranded RNA binding"/>
    <property type="evidence" value="ECO:0007669"/>
    <property type="project" value="TreeGrafter"/>
</dbReference>
<evidence type="ECO:0000313" key="4">
    <source>
        <dbReference type="EMBL" id="CAB3401475.1"/>
    </source>
</evidence>
<dbReference type="PANTHER" id="PTHR10910:SF62">
    <property type="entry name" value="AT07585P-RELATED"/>
    <property type="match status" value="1"/>
</dbReference>
<dbReference type="SUPFAM" id="SSF54768">
    <property type="entry name" value="dsRNA-binding domain-like"/>
    <property type="match status" value="1"/>
</dbReference>
<dbReference type="EMBL" id="CADEPM010000003">
    <property type="protein sequence ID" value="CAB3401475.1"/>
    <property type="molecule type" value="Genomic_DNA"/>
</dbReference>
<evidence type="ECO:0000259" key="2">
    <source>
        <dbReference type="PROSITE" id="PS50137"/>
    </source>
</evidence>
<dbReference type="GO" id="GO:0006396">
    <property type="term" value="P:RNA processing"/>
    <property type="evidence" value="ECO:0007669"/>
    <property type="project" value="InterPro"/>
</dbReference>
<keyword evidence="1" id="KW-0694">RNA-binding</keyword>
<dbReference type="PANTHER" id="PTHR10910">
    <property type="entry name" value="EUKARYOTE SPECIFIC DSRNA BINDING PROTEIN"/>
    <property type="match status" value="1"/>
</dbReference>
<protein>
    <recommendedName>
        <fullName evidence="6">A to I editase domain-containing protein</fullName>
    </recommendedName>
</protein>
<dbReference type="InterPro" id="IPR002466">
    <property type="entry name" value="A_deamin"/>
</dbReference>
<gene>
    <name evidence="4" type="ORF">CBOVIS_LOCUS4219</name>
</gene>
<feature type="domain" description="DRBM" evidence="2">
    <location>
        <begin position="31"/>
        <end position="103"/>
    </location>
</feature>
<dbReference type="OrthoDB" id="10268011at2759"/>
<reference evidence="4 5" key="1">
    <citation type="submission" date="2020-04" db="EMBL/GenBank/DDBJ databases">
        <authorList>
            <person name="Laetsch R D."/>
            <person name="Stevens L."/>
            <person name="Kumar S."/>
            <person name="Blaxter L. M."/>
        </authorList>
    </citation>
    <scope>NUCLEOTIDE SEQUENCE [LARGE SCALE GENOMIC DNA]</scope>
</reference>
<feature type="domain" description="A to I editase" evidence="3">
    <location>
        <begin position="165"/>
        <end position="491"/>
    </location>
</feature>
<evidence type="ECO:0000259" key="3">
    <source>
        <dbReference type="PROSITE" id="PS50141"/>
    </source>
</evidence>